<organism evidence="1 2">
    <name type="scientific">Aegilops tauschii subsp. strangulata</name>
    <name type="common">Goatgrass</name>
    <dbReference type="NCBI Taxonomy" id="200361"/>
    <lineage>
        <taxon>Eukaryota</taxon>
        <taxon>Viridiplantae</taxon>
        <taxon>Streptophyta</taxon>
        <taxon>Embryophyta</taxon>
        <taxon>Tracheophyta</taxon>
        <taxon>Spermatophyta</taxon>
        <taxon>Magnoliopsida</taxon>
        <taxon>Liliopsida</taxon>
        <taxon>Poales</taxon>
        <taxon>Poaceae</taxon>
        <taxon>BOP clade</taxon>
        <taxon>Pooideae</taxon>
        <taxon>Triticodae</taxon>
        <taxon>Triticeae</taxon>
        <taxon>Triticinae</taxon>
        <taxon>Aegilops</taxon>
    </lineage>
</organism>
<reference evidence="1" key="4">
    <citation type="submission" date="2019-03" db="UniProtKB">
        <authorList>
            <consortium name="EnsemblPlants"/>
        </authorList>
    </citation>
    <scope>IDENTIFICATION</scope>
</reference>
<evidence type="ECO:0000313" key="1">
    <source>
        <dbReference type="EnsemblPlants" id="AET5Gv20789000.1"/>
    </source>
</evidence>
<reference evidence="1" key="5">
    <citation type="journal article" date="2021" name="G3 (Bethesda)">
        <title>Aegilops tauschii genome assembly Aet v5.0 features greater sequence contiguity and improved annotation.</title>
        <authorList>
            <person name="Wang L."/>
            <person name="Zhu T."/>
            <person name="Rodriguez J.C."/>
            <person name="Deal K.R."/>
            <person name="Dubcovsky J."/>
            <person name="McGuire P.E."/>
            <person name="Lux T."/>
            <person name="Spannagl M."/>
            <person name="Mayer K.F.X."/>
            <person name="Baldrich P."/>
            <person name="Meyers B.C."/>
            <person name="Huo N."/>
            <person name="Gu Y.Q."/>
            <person name="Zhou H."/>
            <person name="Devos K.M."/>
            <person name="Bennetzen J.L."/>
            <person name="Unver T."/>
            <person name="Budak H."/>
            <person name="Gulick P.J."/>
            <person name="Galiba G."/>
            <person name="Kalapos B."/>
            <person name="Nelson D.R."/>
            <person name="Li P."/>
            <person name="You F.M."/>
            <person name="Luo M.C."/>
            <person name="Dvorak J."/>
        </authorList>
    </citation>
    <scope>NUCLEOTIDE SEQUENCE [LARGE SCALE GENOMIC DNA]</scope>
    <source>
        <strain evidence="1">cv. AL8/78</strain>
    </source>
</reference>
<name>A0A453LIM0_AEGTS</name>
<reference evidence="1" key="3">
    <citation type="journal article" date="2017" name="Nature">
        <title>Genome sequence of the progenitor of the wheat D genome Aegilops tauschii.</title>
        <authorList>
            <person name="Luo M.C."/>
            <person name="Gu Y.Q."/>
            <person name="Puiu D."/>
            <person name="Wang H."/>
            <person name="Twardziok S.O."/>
            <person name="Deal K.R."/>
            <person name="Huo N."/>
            <person name="Zhu T."/>
            <person name="Wang L."/>
            <person name="Wang Y."/>
            <person name="McGuire P.E."/>
            <person name="Liu S."/>
            <person name="Long H."/>
            <person name="Ramasamy R.K."/>
            <person name="Rodriguez J.C."/>
            <person name="Van S.L."/>
            <person name="Yuan L."/>
            <person name="Wang Z."/>
            <person name="Xia Z."/>
            <person name="Xiao L."/>
            <person name="Anderson O.D."/>
            <person name="Ouyang S."/>
            <person name="Liang Y."/>
            <person name="Zimin A.V."/>
            <person name="Pertea G."/>
            <person name="Qi P."/>
            <person name="Bennetzen J.L."/>
            <person name="Dai X."/>
            <person name="Dawson M.W."/>
            <person name="Muller H.G."/>
            <person name="Kugler K."/>
            <person name="Rivarola-Duarte L."/>
            <person name="Spannagl M."/>
            <person name="Mayer K.F.X."/>
            <person name="Lu F.H."/>
            <person name="Bevan M.W."/>
            <person name="Leroy P."/>
            <person name="Li P."/>
            <person name="You F.M."/>
            <person name="Sun Q."/>
            <person name="Liu Z."/>
            <person name="Lyons E."/>
            <person name="Wicker T."/>
            <person name="Salzberg S.L."/>
            <person name="Devos K.M."/>
            <person name="Dvorak J."/>
        </authorList>
    </citation>
    <scope>NUCLEOTIDE SEQUENCE [LARGE SCALE GENOMIC DNA]</scope>
    <source>
        <strain evidence="1">cv. AL8/78</strain>
    </source>
</reference>
<protein>
    <submittedName>
        <fullName evidence="1">Uncharacterized protein</fullName>
    </submittedName>
</protein>
<reference evidence="2" key="1">
    <citation type="journal article" date="2014" name="Science">
        <title>Ancient hybridizations among the ancestral genomes of bread wheat.</title>
        <authorList>
            <consortium name="International Wheat Genome Sequencing Consortium,"/>
            <person name="Marcussen T."/>
            <person name="Sandve S.R."/>
            <person name="Heier L."/>
            <person name="Spannagl M."/>
            <person name="Pfeifer M."/>
            <person name="Jakobsen K.S."/>
            <person name="Wulff B.B."/>
            <person name="Steuernagel B."/>
            <person name="Mayer K.F."/>
            <person name="Olsen O.A."/>
        </authorList>
    </citation>
    <scope>NUCLEOTIDE SEQUENCE [LARGE SCALE GENOMIC DNA]</scope>
    <source>
        <strain evidence="2">cv. AL8/78</strain>
    </source>
</reference>
<proteinExistence type="predicted"/>
<keyword evidence="2" id="KW-1185">Reference proteome</keyword>
<dbReference type="EnsemblPlants" id="AET5Gv20789000.1">
    <property type="protein sequence ID" value="AET5Gv20789000.1"/>
    <property type="gene ID" value="AET5Gv20789000"/>
</dbReference>
<dbReference type="Proteomes" id="UP000015105">
    <property type="component" value="Chromosome 5D"/>
</dbReference>
<dbReference type="AlphaFoldDB" id="A0A453LIM0"/>
<evidence type="ECO:0000313" key="2">
    <source>
        <dbReference type="Proteomes" id="UP000015105"/>
    </source>
</evidence>
<accession>A0A453LIM0</accession>
<sequence>YATRRIWKPKLLETMLRMMTLWAQKKLTLFLSQHCDHIKKL</sequence>
<reference evidence="2" key="2">
    <citation type="journal article" date="2017" name="Nat. Plants">
        <title>The Aegilops tauschii genome reveals multiple impacts of transposons.</title>
        <authorList>
            <person name="Zhao G."/>
            <person name="Zou C."/>
            <person name="Li K."/>
            <person name="Wang K."/>
            <person name="Li T."/>
            <person name="Gao L."/>
            <person name="Zhang X."/>
            <person name="Wang H."/>
            <person name="Yang Z."/>
            <person name="Liu X."/>
            <person name="Jiang W."/>
            <person name="Mao L."/>
            <person name="Kong X."/>
            <person name="Jiao Y."/>
            <person name="Jia J."/>
        </authorList>
    </citation>
    <scope>NUCLEOTIDE SEQUENCE [LARGE SCALE GENOMIC DNA]</scope>
    <source>
        <strain evidence="2">cv. AL8/78</strain>
    </source>
</reference>
<dbReference type="Gramene" id="AET5Gv20789000.1">
    <property type="protein sequence ID" value="AET5Gv20789000.1"/>
    <property type="gene ID" value="AET5Gv20789000"/>
</dbReference>